<name>A0A4R3HZ28_PAULE</name>
<comment type="caution">
    <text evidence="1">The sequence shown here is derived from an EMBL/GenBank/DDBJ whole genome shotgun (WGS) entry which is preliminary data.</text>
</comment>
<sequence length="134" mass="14905">MATCLINFRPELAHLVEDGLVSNTIRALRGDGRDPLPGDTLHLYTGMSTKGTRLLRQEPCQYTMEVTIQPSAGDVHHVMLGSKLLEQSEIEMLARVNGFNSAAKFVLHFQKTYGLPFTGLLIGWEPAPVYVTRH</sequence>
<accession>A0A4R3HZ28</accession>
<protein>
    <submittedName>
        <fullName evidence="1">Uncharacterized protein</fullName>
    </submittedName>
</protein>
<dbReference type="Proteomes" id="UP000295382">
    <property type="component" value="Unassembled WGS sequence"/>
</dbReference>
<evidence type="ECO:0000313" key="1">
    <source>
        <dbReference type="EMBL" id="TCS38492.1"/>
    </source>
</evidence>
<dbReference type="EMBL" id="SLZQ01000002">
    <property type="protein sequence ID" value="TCS38492.1"/>
    <property type="molecule type" value="Genomic_DNA"/>
</dbReference>
<dbReference type="AlphaFoldDB" id="A0A4R3HZ28"/>
<keyword evidence="2" id="KW-1185">Reference proteome</keyword>
<reference evidence="1 2" key="1">
    <citation type="submission" date="2019-03" db="EMBL/GenBank/DDBJ databases">
        <title>Genomic Encyclopedia of Type Strains, Phase IV (KMG-IV): sequencing the most valuable type-strain genomes for metagenomic binning, comparative biology and taxonomic classification.</title>
        <authorList>
            <person name="Goeker M."/>
        </authorList>
    </citation>
    <scope>NUCLEOTIDE SEQUENCE [LARGE SCALE GENOMIC DNA]</scope>
    <source>
        <strain evidence="1 2">DSM 7445</strain>
    </source>
</reference>
<proteinExistence type="predicted"/>
<gene>
    <name evidence="1" type="ORF">EDC30_102231</name>
</gene>
<dbReference type="OrthoDB" id="200334at2"/>
<evidence type="ECO:0000313" key="2">
    <source>
        <dbReference type="Proteomes" id="UP000295382"/>
    </source>
</evidence>
<organism evidence="1 2">
    <name type="scientific">Paucimonas lemoignei</name>
    <name type="common">Pseudomonas lemoignei</name>
    <dbReference type="NCBI Taxonomy" id="29443"/>
    <lineage>
        <taxon>Bacteria</taxon>
        <taxon>Pseudomonadati</taxon>
        <taxon>Pseudomonadota</taxon>
        <taxon>Betaproteobacteria</taxon>
        <taxon>Burkholderiales</taxon>
        <taxon>Burkholderiaceae</taxon>
        <taxon>Paucimonas</taxon>
    </lineage>
</organism>